<organism evidence="3 4">
    <name type="scientific">Paramuricea clavata</name>
    <name type="common">Red gorgonian</name>
    <name type="synonym">Violescent sea-whip</name>
    <dbReference type="NCBI Taxonomy" id="317549"/>
    <lineage>
        <taxon>Eukaryota</taxon>
        <taxon>Metazoa</taxon>
        <taxon>Cnidaria</taxon>
        <taxon>Anthozoa</taxon>
        <taxon>Octocorallia</taxon>
        <taxon>Malacalcyonacea</taxon>
        <taxon>Plexauridae</taxon>
        <taxon>Paramuricea</taxon>
    </lineage>
</organism>
<dbReference type="PANTHER" id="PTHR15977:SF15">
    <property type="entry name" value="CILIA- AND FLAGELLA-ASSOCIATED PROTEIN 46"/>
    <property type="match status" value="1"/>
</dbReference>
<name>A0A6S7GUM4_PARCT</name>
<proteinExistence type="predicted"/>
<feature type="region of interest" description="Disordered" evidence="2">
    <location>
        <begin position="1415"/>
        <end position="1434"/>
    </location>
</feature>
<keyword evidence="4" id="KW-1185">Reference proteome</keyword>
<comment type="caution">
    <text evidence="3">The sequence shown here is derived from an EMBL/GenBank/DDBJ whole genome shotgun (WGS) entry which is preliminary data.</text>
</comment>
<keyword evidence="1" id="KW-0175">Coiled coil</keyword>
<feature type="coiled-coil region" evidence="1">
    <location>
        <begin position="749"/>
        <end position="783"/>
    </location>
</feature>
<feature type="compositionally biased region" description="Basic and acidic residues" evidence="2">
    <location>
        <begin position="627"/>
        <end position="640"/>
    </location>
</feature>
<dbReference type="InterPro" id="IPR039586">
    <property type="entry name" value="CFAP46"/>
</dbReference>
<evidence type="ECO:0000256" key="1">
    <source>
        <dbReference type="SAM" id="Coils"/>
    </source>
</evidence>
<feature type="compositionally biased region" description="Basic and acidic residues" evidence="2">
    <location>
        <begin position="335"/>
        <end position="364"/>
    </location>
</feature>
<feature type="region of interest" description="Disordered" evidence="2">
    <location>
        <begin position="1587"/>
        <end position="1623"/>
    </location>
</feature>
<dbReference type="GO" id="GO:0060294">
    <property type="term" value="P:cilium movement involved in cell motility"/>
    <property type="evidence" value="ECO:0007669"/>
    <property type="project" value="InterPro"/>
</dbReference>
<evidence type="ECO:0000313" key="3">
    <source>
        <dbReference type="EMBL" id="CAB3997124.1"/>
    </source>
</evidence>
<feature type="region of interest" description="Disordered" evidence="2">
    <location>
        <begin position="307"/>
        <end position="369"/>
    </location>
</feature>
<feature type="compositionally biased region" description="Acidic residues" evidence="2">
    <location>
        <begin position="1213"/>
        <end position="1227"/>
    </location>
</feature>
<dbReference type="EMBL" id="CACRXK020003029">
    <property type="protein sequence ID" value="CAB3997124.1"/>
    <property type="molecule type" value="Genomic_DNA"/>
</dbReference>
<keyword evidence="3" id="KW-0969">Cilium</keyword>
<feature type="compositionally biased region" description="Low complexity" evidence="2">
    <location>
        <begin position="542"/>
        <end position="552"/>
    </location>
</feature>
<evidence type="ECO:0000313" key="4">
    <source>
        <dbReference type="Proteomes" id="UP001152795"/>
    </source>
</evidence>
<keyword evidence="3" id="KW-0282">Flagellum</keyword>
<feature type="region of interest" description="Disordered" evidence="2">
    <location>
        <begin position="1205"/>
        <end position="1235"/>
    </location>
</feature>
<sequence>MLATGLMQPWYPTSGSKTSISTFPAKKADGKKDKNPVKVVPKITTAGFDADATTELKQALEYIDYALQVTNGNDTRNLVAISVRHSLIKTWVHCKQLLSQQIPKNFGIDSEDANSQGPMSRCLCAVEMLSVNLYGLNDFSSSPTLQEVVRLAGNCVWSDDAVALEIWSRLAVLAFNAGSHTLVMECGKKALAFDQENKKKDKGKSKPSVEHNEKTKQHLLYYTCVIMGQSVVKVMKGQNKMRRDALGYFVKACRFGELAKSYEFVITAARHYWNTVIPLANEPLERQLLKEPLQIVLQCLAAVTDKNMDKDDEDEDEESEEKTGTSLKGKKIKGKKELGKKSGKKTGKETKSLKTSKKTDETLKETPNPSIVEPVNVYEDDLKMRAAMYGVLFQAFADQGEWEQGLRAMDDAVRDMPRTSHRLLIFKHRVITKAKLGRDVQFDMGKFKNESELVISSMWHHVALNSCDPREQLKAYQNAIDVLQEEKSDWQKVDFLLELGEWLFVNEFPVQDAVDQFMKAVDILINRSDHINEHDDVEGEQQSESSSGPQNGAQLNRISDVKTLDYLTRIYIMLAQLVGRKSSHFTDYCLFAVACVQRIWKVSLDFAEISRDGTKAGDCTPTKKGNKNKEQKEGKGEKSPGKTSLPSTLHNWATFEIPEKIVEHFKNDESGKVISKTSFTRPAISVHYLNALVDNLCSIGYHHLSLPITSLLRCLAKHVIDNEVLLKLIHWRTMEICQDLHLLEDAMYHERIAKDFENQKDEMAKSREEIELWKEKQRQVKKEEENVRASANMESKDETRKTTDHATVVENNNWMSGRQEIHQIERREIWIQQAAIFIKQGYYQAARELLNEANTSALAFNDQRTRAEVLYYLALLAYQESNWQQSISLLKEIQNFKVDQRFWLKTVLLLVDAICEKKDKHDPQGTRVDITTKRKAIRILKQSLATFKLLCQDSPNKACMAEYVTAKLQAKLGSVCAKHVFDETNEMSYLDEACERLRSSEVSLLSCGYKQEAIDAKCERAAILRRLAANSKTKANRRKLYLEALTLLSSAVRLCDVLSTEIASLCSPEEFCHVSLPVERASVECKLCFGELAIDIMNDDAVDDRMRRNKEARKGSVEKLIDAFVQDEPVMTEQEKKWFSVTRTIVDETLVHVTAAFNQCVSIPYLKAKCYLVLGQCLRTLASYLNPDDEPQWSIEQISPVETTGEQFHPSSVDDENAENDPEEETVEQNSNDFKTASKRANVAEQLKFEYKDCQQTITQAVECLTQCVQLALKHGYNEIVSEGSYLLVDIIGRHDMSTSNSYLALYQSCSMAQTLHSLVKSIQTDSSLSRLAAIMKQRDILARKFLHQDTVSSVLASTTQTLGEFETWRRLSISKNHLDLAKELSSPGTLYLVLQHSKDKTYLYAAALDKPRSGLPSAKPGKQGTVNPAPAPKALTCRSKVNPDDLNELLQMFETFRGEQATELIRQNYLRRHVEETQSMLVNVDDDCLDRNKDVLHNDLTVKEKEDSLQKQYVSFVNAMESYLSPVLEQLMPALNEKVIPETVVIFADEYLLRLPLESLSVLKNSPAQCLARDLSLQMHYHRFHSTEVSGSESGNETKKPGGKKAGKGEPPTTAKSQDKKGEKKVYYFAYRISFEALA</sequence>
<dbReference type="OrthoDB" id="68437at2759"/>
<dbReference type="PANTHER" id="PTHR15977">
    <property type="entry name" value="CILIA- AND FLAGELLA-ASSOCIATED PROTEIN 46"/>
    <property type="match status" value="1"/>
</dbReference>
<protein>
    <submittedName>
        <fullName evidence="3">Cilia- and flagella-associated 46-like isoform X2</fullName>
    </submittedName>
</protein>
<dbReference type="InterPro" id="IPR011990">
    <property type="entry name" value="TPR-like_helical_dom_sf"/>
</dbReference>
<accession>A0A6S7GUM4</accession>
<evidence type="ECO:0000256" key="2">
    <source>
        <dbReference type="SAM" id="MobiDB-lite"/>
    </source>
</evidence>
<feature type="region of interest" description="Disordered" evidence="2">
    <location>
        <begin position="534"/>
        <end position="554"/>
    </location>
</feature>
<gene>
    <name evidence="3" type="ORF">PACLA_8A015867</name>
</gene>
<reference evidence="3" key="1">
    <citation type="submission" date="2020-04" db="EMBL/GenBank/DDBJ databases">
        <authorList>
            <person name="Alioto T."/>
            <person name="Alioto T."/>
            <person name="Gomez Garrido J."/>
        </authorList>
    </citation>
    <scope>NUCLEOTIDE SEQUENCE</scope>
    <source>
        <strain evidence="3">A484AB</strain>
    </source>
</reference>
<feature type="compositionally biased region" description="Acidic residues" evidence="2">
    <location>
        <begin position="310"/>
        <end position="320"/>
    </location>
</feature>
<feature type="region of interest" description="Disordered" evidence="2">
    <location>
        <begin position="615"/>
        <end position="647"/>
    </location>
</feature>
<dbReference type="Proteomes" id="UP001152795">
    <property type="component" value="Unassembled WGS sequence"/>
</dbReference>
<keyword evidence="3" id="KW-0966">Cell projection</keyword>
<dbReference type="SUPFAM" id="SSF48452">
    <property type="entry name" value="TPR-like"/>
    <property type="match status" value="1"/>
</dbReference>
<dbReference type="GO" id="GO:0035082">
    <property type="term" value="P:axoneme assembly"/>
    <property type="evidence" value="ECO:0007669"/>
    <property type="project" value="InterPro"/>
</dbReference>